<organism evidence="3 4">
    <name type="scientific">Thioclava pacifica DSM 10166</name>
    <dbReference type="NCBI Taxonomy" id="1353537"/>
    <lineage>
        <taxon>Bacteria</taxon>
        <taxon>Pseudomonadati</taxon>
        <taxon>Pseudomonadota</taxon>
        <taxon>Alphaproteobacteria</taxon>
        <taxon>Rhodobacterales</taxon>
        <taxon>Paracoccaceae</taxon>
        <taxon>Thioclava</taxon>
    </lineage>
</organism>
<dbReference type="RefSeq" id="WP_038074839.1">
    <property type="nucleotide sequence ID" value="NZ_AUND01000012.1"/>
</dbReference>
<gene>
    <name evidence="3" type="ORF">TP2_03605</name>
</gene>
<comment type="caution">
    <text evidence="3">The sequence shown here is derived from an EMBL/GenBank/DDBJ whole genome shotgun (WGS) entry which is preliminary data.</text>
</comment>
<name>A0A074JDT6_9RHOB</name>
<reference evidence="3 4" key="1">
    <citation type="submission" date="2013-07" db="EMBL/GenBank/DDBJ databases">
        <title>Thioclava pacifica DSM 10166 Genome Sequencing.</title>
        <authorList>
            <person name="Lai Q."/>
            <person name="Shao Z."/>
        </authorList>
    </citation>
    <scope>NUCLEOTIDE SEQUENCE [LARGE SCALE GENOMIC DNA]</scope>
    <source>
        <strain evidence="3 4">DSM 10166</strain>
    </source>
</reference>
<evidence type="ECO:0000259" key="2">
    <source>
        <dbReference type="PROSITE" id="PS51186"/>
    </source>
</evidence>
<dbReference type="EMBL" id="AUND01000012">
    <property type="protein sequence ID" value="KEO54010.1"/>
    <property type="molecule type" value="Genomic_DNA"/>
</dbReference>
<dbReference type="PROSITE" id="PS51186">
    <property type="entry name" value="GNAT"/>
    <property type="match status" value="1"/>
</dbReference>
<feature type="region of interest" description="Disordered" evidence="1">
    <location>
        <begin position="150"/>
        <end position="180"/>
    </location>
</feature>
<feature type="domain" description="N-acetyltransferase" evidence="2">
    <location>
        <begin position="16"/>
        <end position="175"/>
    </location>
</feature>
<sequence length="180" mass="20174">MTVALSPTPVLETERLVLRAPQARDWEAWRDFYLSERGHWFRPVKNPTAEDAWRSFAAITGHWVLRGWGMFIMTERGSDQGFGAVGPWMPESWPEAEIAWSVWSQDAEGKGYVAEAARAVIAHAFRDLNWSTAVSYIDPNNTRSSALAERLGARPDPTAAHPGEPPIVVWRHPEPQEAAA</sequence>
<feature type="compositionally biased region" description="Basic and acidic residues" evidence="1">
    <location>
        <begin position="171"/>
        <end position="180"/>
    </location>
</feature>
<dbReference type="InterPro" id="IPR051531">
    <property type="entry name" value="N-acetyltransferase"/>
</dbReference>
<dbReference type="GO" id="GO:0016747">
    <property type="term" value="F:acyltransferase activity, transferring groups other than amino-acyl groups"/>
    <property type="evidence" value="ECO:0007669"/>
    <property type="project" value="InterPro"/>
</dbReference>
<evidence type="ECO:0000313" key="4">
    <source>
        <dbReference type="Proteomes" id="UP000027432"/>
    </source>
</evidence>
<dbReference type="PANTHER" id="PTHR43792">
    <property type="entry name" value="GNAT FAMILY, PUTATIVE (AFU_ORTHOLOGUE AFUA_3G00765)-RELATED-RELATED"/>
    <property type="match status" value="1"/>
</dbReference>
<protein>
    <recommendedName>
        <fullName evidence="2">N-acetyltransferase domain-containing protein</fullName>
    </recommendedName>
</protein>
<dbReference type="eggNOG" id="COG1670">
    <property type="taxonomic scope" value="Bacteria"/>
</dbReference>
<dbReference type="STRING" id="1353537.TP2_03605"/>
<evidence type="ECO:0000313" key="3">
    <source>
        <dbReference type="EMBL" id="KEO54010.1"/>
    </source>
</evidence>
<dbReference type="AlphaFoldDB" id="A0A074JDT6"/>
<dbReference type="InterPro" id="IPR016181">
    <property type="entry name" value="Acyl_CoA_acyltransferase"/>
</dbReference>
<dbReference type="Gene3D" id="3.40.630.30">
    <property type="match status" value="1"/>
</dbReference>
<dbReference type="InterPro" id="IPR000182">
    <property type="entry name" value="GNAT_dom"/>
</dbReference>
<dbReference type="Proteomes" id="UP000027432">
    <property type="component" value="Unassembled WGS sequence"/>
</dbReference>
<accession>A0A074JDT6</accession>
<evidence type="ECO:0000256" key="1">
    <source>
        <dbReference type="SAM" id="MobiDB-lite"/>
    </source>
</evidence>
<dbReference type="PANTHER" id="PTHR43792:SF1">
    <property type="entry name" value="N-ACETYLTRANSFERASE DOMAIN-CONTAINING PROTEIN"/>
    <property type="match status" value="1"/>
</dbReference>
<keyword evidence="4" id="KW-1185">Reference proteome</keyword>
<dbReference type="SUPFAM" id="SSF55729">
    <property type="entry name" value="Acyl-CoA N-acyltransferases (Nat)"/>
    <property type="match status" value="1"/>
</dbReference>
<dbReference type="OrthoDB" id="6293260at2"/>
<proteinExistence type="predicted"/>
<dbReference type="Pfam" id="PF13302">
    <property type="entry name" value="Acetyltransf_3"/>
    <property type="match status" value="1"/>
</dbReference>